<evidence type="ECO:0000313" key="11">
    <source>
        <dbReference type="Proteomes" id="UP000241818"/>
    </source>
</evidence>
<dbReference type="OrthoDB" id="73691at2759"/>
<sequence>MAPRHLWEMNLRVSAGLRCQYLQSCSSVCTSSPPALRYSSTTTSPSPPPTKAPSKVNGPISTLPAPLALPVRAKDQPFFPAYALALGKAYLAFYKTGVKHIYTNFKAARAVQKHLDDAHASSLKAAVDAGALTRSDFQLLVRNWHDVKRVPVFALVFAVCGELTPLVVVAVSSIVPWTCRIPKQIESDRRRLETRRAISFRNLTSAPPEKGGVDGLGRMELLHISWSLGLSSNLWDWLGGRLPGLPTWVLRRRVARRVEYLKMDDELIRNSGGVKEMEDEECRMACVERGIDVLGRSDKQVRADLEAWLKSSQMVSVERLLLTRPSVWPIGVTENSKQGTIL</sequence>
<comment type="subcellular location">
    <subcellularLocation>
        <location evidence="1">Mitochondrion inner membrane</location>
        <topology evidence="1">Single-pass membrane protein</topology>
    </subcellularLocation>
</comment>
<dbReference type="GO" id="GO:0030003">
    <property type="term" value="P:intracellular monoatomic cation homeostasis"/>
    <property type="evidence" value="ECO:0007669"/>
    <property type="project" value="TreeGrafter"/>
</dbReference>
<keyword evidence="2" id="KW-0812">Transmembrane</keyword>
<keyword evidence="4" id="KW-1133">Transmembrane helix</keyword>
<dbReference type="PANTHER" id="PTHR14009">
    <property type="entry name" value="LEUCINE ZIPPER-EF-HAND CONTAINING TRANSMEMBRANE PROTEIN"/>
    <property type="match status" value="1"/>
</dbReference>
<dbReference type="GeneID" id="36575142"/>
<organism evidence="10 11">
    <name type="scientific">Amorphotheca resinae ATCC 22711</name>
    <dbReference type="NCBI Taxonomy" id="857342"/>
    <lineage>
        <taxon>Eukaryota</taxon>
        <taxon>Fungi</taxon>
        <taxon>Dikarya</taxon>
        <taxon>Ascomycota</taxon>
        <taxon>Pezizomycotina</taxon>
        <taxon>Leotiomycetes</taxon>
        <taxon>Helotiales</taxon>
        <taxon>Amorphothecaceae</taxon>
        <taxon>Amorphotheca</taxon>
    </lineage>
</organism>
<evidence type="ECO:0000256" key="7">
    <source>
        <dbReference type="PROSITE-ProRule" id="PRU01094"/>
    </source>
</evidence>
<evidence type="ECO:0000256" key="4">
    <source>
        <dbReference type="ARBA" id="ARBA00022989"/>
    </source>
</evidence>
<evidence type="ECO:0000256" key="8">
    <source>
        <dbReference type="SAM" id="MobiDB-lite"/>
    </source>
</evidence>
<keyword evidence="6" id="KW-0472">Membrane</keyword>
<evidence type="ECO:0000313" key="10">
    <source>
        <dbReference type="EMBL" id="PSS08973.1"/>
    </source>
</evidence>
<dbReference type="GO" id="GO:0043022">
    <property type="term" value="F:ribosome binding"/>
    <property type="evidence" value="ECO:0007669"/>
    <property type="project" value="InterPro"/>
</dbReference>
<evidence type="ECO:0000256" key="1">
    <source>
        <dbReference type="ARBA" id="ARBA00004434"/>
    </source>
</evidence>
<dbReference type="InParanoid" id="A0A2T3ARJ4"/>
<evidence type="ECO:0000256" key="2">
    <source>
        <dbReference type="ARBA" id="ARBA00022692"/>
    </source>
</evidence>
<gene>
    <name evidence="10" type="ORF">M430DRAFT_37117</name>
</gene>
<feature type="domain" description="Letm1 RBD" evidence="9">
    <location>
        <begin position="146"/>
        <end position="342"/>
    </location>
</feature>
<evidence type="ECO:0000256" key="5">
    <source>
        <dbReference type="ARBA" id="ARBA00023128"/>
    </source>
</evidence>
<keyword evidence="11" id="KW-1185">Reference proteome</keyword>
<reference evidence="10 11" key="1">
    <citation type="journal article" date="2018" name="New Phytol.">
        <title>Comparative genomics and transcriptomics depict ericoid mycorrhizal fungi as versatile saprotrophs and plant mutualists.</title>
        <authorList>
            <person name="Martino E."/>
            <person name="Morin E."/>
            <person name="Grelet G.A."/>
            <person name="Kuo A."/>
            <person name="Kohler A."/>
            <person name="Daghino S."/>
            <person name="Barry K.W."/>
            <person name="Cichocki N."/>
            <person name="Clum A."/>
            <person name="Dockter R.B."/>
            <person name="Hainaut M."/>
            <person name="Kuo R.C."/>
            <person name="LaButti K."/>
            <person name="Lindahl B.D."/>
            <person name="Lindquist E.A."/>
            <person name="Lipzen A."/>
            <person name="Khouja H.R."/>
            <person name="Magnuson J."/>
            <person name="Murat C."/>
            <person name="Ohm R.A."/>
            <person name="Singer S.W."/>
            <person name="Spatafora J.W."/>
            <person name="Wang M."/>
            <person name="Veneault-Fourrey C."/>
            <person name="Henrissat B."/>
            <person name="Grigoriev I.V."/>
            <person name="Martin F.M."/>
            <person name="Perotto S."/>
        </authorList>
    </citation>
    <scope>NUCLEOTIDE SEQUENCE [LARGE SCALE GENOMIC DNA]</scope>
    <source>
        <strain evidence="10 11">ATCC 22711</strain>
    </source>
</reference>
<keyword evidence="3" id="KW-0999">Mitochondrion inner membrane</keyword>
<dbReference type="GO" id="GO:0005743">
    <property type="term" value="C:mitochondrial inner membrane"/>
    <property type="evidence" value="ECO:0007669"/>
    <property type="project" value="UniProtKB-SubCell"/>
</dbReference>
<dbReference type="AlphaFoldDB" id="A0A2T3ARJ4"/>
<dbReference type="InterPro" id="IPR044202">
    <property type="entry name" value="LETM1/MDM38-like"/>
</dbReference>
<protein>
    <recommendedName>
        <fullName evidence="9">Letm1 RBD domain-containing protein</fullName>
    </recommendedName>
</protein>
<dbReference type="InterPro" id="IPR033122">
    <property type="entry name" value="LETM1-like_RBD"/>
</dbReference>
<dbReference type="Proteomes" id="UP000241818">
    <property type="component" value="Unassembled WGS sequence"/>
</dbReference>
<dbReference type="PROSITE" id="PS51758">
    <property type="entry name" value="LETM1_RBD"/>
    <property type="match status" value="1"/>
</dbReference>
<dbReference type="PANTHER" id="PTHR14009:SF6">
    <property type="entry name" value="LETM1 RBD DOMAIN-CONTAINING PROTEIN"/>
    <property type="match status" value="1"/>
</dbReference>
<evidence type="ECO:0000256" key="6">
    <source>
        <dbReference type="ARBA" id="ARBA00023136"/>
    </source>
</evidence>
<evidence type="ECO:0000259" key="9">
    <source>
        <dbReference type="PROSITE" id="PS51758"/>
    </source>
</evidence>
<dbReference type="RefSeq" id="XP_024717271.1">
    <property type="nucleotide sequence ID" value="XM_024867061.1"/>
</dbReference>
<keyword evidence="5 7" id="KW-0496">Mitochondrion</keyword>
<dbReference type="EMBL" id="KZ679017">
    <property type="protein sequence ID" value="PSS08973.1"/>
    <property type="molecule type" value="Genomic_DNA"/>
</dbReference>
<evidence type="ECO:0000256" key="3">
    <source>
        <dbReference type="ARBA" id="ARBA00022792"/>
    </source>
</evidence>
<dbReference type="Pfam" id="PF07766">
    <property type="entry name" value="LETM1_RBD"/>
    <property type="match status" value="1"/>
</dbReference>
<proteinExistence type="predicted"/>
<name>A0A2T3ARJ4_AMORE</name>
<feature type="region of interest" description="Disordered" evidence="8">
    <location>
        <begin position="31"/>
        <end position="58"/>
    </location>
</feature>
<accession>A0A2T3ARJ4</accession>